<keyword evidence="2" id="KW-1185">Reference proteome</keyword>
<evidence type="ECO:0000313" key="2">
    <source>
        <dbReference type="Proteomes" id="UP001341840"/>
    </source>
</evidence>
<protein>
    <submittedName>
        <fullName evidence="1">Uncharacterized protein</fullName>
    </submittedName>
</protein>
<accession>A0ABU6YEW9</accession>
<proteinExistence type="predicted"/>
<organism evidence="1 2">
    <name type="scientific">Stylosanthes scabra</name>
    <dbReference type="NCBI Taxonomy" id="79078"/>
    <lineage>
        <taxon>Eukaryota</taxon>
        <taxon>Viridiplantae</taxon>
        <taxon>Streptophyta</taxon>
        <taxon>Embryophyta</taxon>
        <taxon>Tracheophyta</taxon>
        <taxon>Spermatophyta</taxon>
        <taxon>Magnoliopsida</taxon>
        <taxon>eudicotyledons</taxon>
        <taxon>Gunneridae</taxon>
        <taxon>Pentapetalae</taxon>
        <taxon>rosids</taxon>
        <taxon>fabids</taxon>
        <taxon>Fabales</taxon>
        <taxon>Fabaceae</taxon>
        <taxon>Papilionoideae</taxon>
        <taxon>50 kb inversion clade</taxon>
        <taxon>dalbergioids sensu lato</taxon>
        <taxon>Dalbergieae</taxon>
        <taxon>Pterocarpus clade</taxon>
        <taxon>Stylosanthes</taxon>
    </lineage>
</organism>
<reference evidence="1 2" key="1">
    <citation type="journal article" date="2023" name="Plants (Basel)">
        <title>Bridging the Gap: Combining Genomics and Transcriptomics Approaches to Understand Stylosanthes scabra, an Orphan Legume from the Brazilian Caatinga.</title>
        <authorList>
            <person name="Ferreira-Neto J.R.C."/>
            <person name="da Silva M.D."/>
            <person name="Binneck E."/>
            <person name="de Melo N.F."/>
            <person name="da Silva R.H."/>
            <person name="de Melo A.L.T.M."/>
            <person name="Pandolfi V."/>
            <person name="Bustamante F.O."/>
            <person name="Brasileiro-Vidal A.C."/>
            <person name="Benko-Iseppon A.M."/>
        </authorList>
    </citation>
    <scope>NUCLEOTIDE SEQUENCE [LARGE SCALE GENOMIC DNA]</scope>
    <source>
        <tissue evidence="1">Leaves</tissue>
    </source>
</reference>
<dbReference type="Proteomes" id="UP001341840">
    <property type="component" value="Unassembled WGS sequence"/>
</dbReference>
<evidence type="ECO:0000313" key="1">
    <source>
        <dbReference type="EMBL" id="MED6207809.1"/>
    </source>
</evidence>
<sequence length="132" mass="14763">MANELIWSVILANPTDPVLVSDHSRKALPRGRSFPPQRFISYMRISIIISRSINGLGVSEAPLAPESPLLSRSISGVEKARVDSGRDRVDSLKPLQRNFISGGLRIDSRSPRVDSHHYKKFRIDSRQCGSRL</sequence>
<dbReference type="EMBL" id="JASCZI010241860">
    <property type="protein sequence ID" value="MED6207809.1"/>
    <property type="molecule type" value="Genomic_DNA"/>
</dbReference>
<comment type="caution">
    <text evidence="1">The sequence shown here is derived from an EMBL/GenBank/DDBJ whole genome shotgun (WGS) entry which is preliminary data.</text>
</comment>
<name>A0ABU6YEW9_9FABA</name>
<gene>
    <name evidence="1" type="ORF">PIB30_039093</name>
</gene>